<dbReference type="InterPro" id="IPR044890">
    <property type="entry name" value="TMEM14_sf"/>
</dbReference>
<dbReference type="EMBL" id="GAPW01006259">
    <property type="protein sequence ID" value="JAC07339.1"/>
    <property type="molecule type" value="mRNA"/>
</dbReference>
<dbReference type="InterPro" id="IPR005349">
    <property type="entry name" value="TMEM14"/>
</dbReference>
<evidence type="ECO:0000313" key="9">
    <source>
        <dbReference type="Proteomes" id="UP000069940"/>
    </source>
</evidence>
<protein>
    <submittedName>
        <fullName evidence="7">Putative secreted protein</fullName>
    </submittedName>
</protein>
<dbReference type="VEuPathDB" id="VectorBase:AALFPA_044727"/>
<keyword evidence="4 6" id="KW-1133">Transmembrane helix</keyword>
<dbReference type="GO" id="GO:0031966">
    <property type="term" value="C:mitochondrial membrane"/>
    <property type="evidence" value="ECO:0007669"/>
    <property type="project" value="TreeGrafter"/>
</dbReference>
<feature type="transmembrane region" description="Helical" evidence="6">
    <location>
        <begin position="79"/>
        <end position="98"/>
    </location>
</feature>
<dbReference type="STRING" id="7160.A0A023EF17"/>
<evidence type="ECO:0000256" key="5">
    <source>
        <dbReference type="ARBA" id="ARBA00023136"/>
    </source>
</evidence>
<keyword evidence="5 6" id="KW-0472">Membrane</keyword>
<accession>A0A023EF17</accession>
<dbReference type="EMBL" id="GAPW01006261">
    <property type="protein sequence ID" value="JAC07337.1"/>
    <property type="molecule type" value="mRNA"/>
</dbReference>
<dbReference type="PANTHER" id="PTHR12668">
    <property type="entry name" value="TRANSMEMBRANE PROTEIN 14, 15"/>
    <property type="match status" value="1"/>
</dbReference>
<comment type="similarity">
    <text evidence="2">Belongs to the TMEM14 family.</text>
</comment>
<dbReference type="Pfam" id="PF03647">
    <property type="entry name" value="Tmemb_14"/>
    <property type="match status" value="1"/>
</dbReference>
<name>A0A023EF17_AEDAL</name>
<comment type="subcellular location">
    <subcellularLocation>
        <location evidence="1">Membrane</location>
    </subcellularLocation>
</comment>
<evidence type="ECO:0000313" key="8">
    <source>
        <dbReference type="EnsemblMetazoa" id="AALFPA23_022754.P33792"/>
    </source>
</evidence>
<dbReference type="VEuPathDB" id="VectorBase:AALF003642"/>
<dbReference type="KEGG" id="aalb:109418819"/>
<evidence type="ECO:0000256" key="1">
    <source>
        <dbReference type="ARBA" id="ARBA00004370"/>
    </source>
</evidence>
<dbReference type="AlphaFoldDB" id="A0A023EF17"/>
<proteinExistence type="evidence at transcript level"/>
<dbReference type="VEuPathDB" id="VectorBase:AALC636_037085"/>
<evidence type="ECO:0000256" key="4">
    <source>
        <dbReference type="ARBA" id="ARBA00022989"/>
    </source>
</evidence>
<feature type="transmembrane region" description="Helical" evidence="6">
    <location>
        <begin position="31"/>
        <end position="49"/>
    </location>
</feature>
<dbReference type="GO" id="GO:0070453">
    <property type="term" value="P:regulation of heme biosynthetic process"/>
    <property type="evidence" value="ECO:0007669"/>
    <property type="project" value="TreeGrafter"/>
</dbReference>
<keyword evidence="9" id="KW-1185">Reference proteome</keyword>
<dbReference type="EnsemblMetazoa" id="AALFPA23_022754.R33792">
    <property type="protein sequence ID" value="AALFPA23_022754.P33792"/>
    <property type="gene ID" value="AALFPA23_022754"/>
</dbReference>
<gene>
    <name evidence="8" type="primary">109418819</name>
</gene>
<dbReference type="OrthoDB" id="5620at2759"/>
<evidence type="ECO:0000256" key="2">
    <source>
        <dbReference type="ARBA" id="ARBA00007590"/>
    </source>
</evidence>
<dbReference type="VEuPathDB" id="VectorBase:AALC636_007578"/>
<keyword evidence="3 6" id="KW-0812">Transmembrane</keyword>
<evidence type="ECO:0000256" key="6">
    <source>
        <dbReference type="SAM" id="Phobius"/>
    </source>
</evidence>
<dbReference type="OMA" id="ANSHKIM"/>
<reference evidence="7" key="1">
    <citation type="journal article" date="2014" name="PLoS Negl. Trop. Dis.">
        <title>Identification and characterization of seminal fluid proteins in the Asian tiger mosquito, Aedes albopictus.</title>
        <authorList>
            <person name="Boes K.E."/>
            <person name="Ribeiro J.M."/>
            <person name="Wong A."/>
            <person name="Harrington L.C."/>
            <person name="Wolfner M.F."/>
            <person name="Sirot L.K."/>
        </authorList>
    </citation>
    <scope>NUCLEOTIDE SEQUENCE</scope>
    <source>
        <tissue evidence="7">Reproductive organs</tissue>
    </source>
</reference>
<organism evidence="7">
    <name type="scientific">Aedes albopictus</name>
    <name type="common">Asian tiger mosquito</name>
    <name type="synonym">Stegomyia albopicta</name>
    <dbReference type="NCBI Taxonomy" id="7160"/>
    <lineage>
        <taxon>Eukaryota</taxon>
        <taxon>Metazoa</taxon>
        <taxon>Ecdysozoa</taxon>
        <taxon>Arthropoda</taxon>
        <taxon>Hexapoda</taxon>
        <taxon>Insecta</taxon>
        <taxon>Pterygota</taxon>
        <taxon>Neoptera</taxon>
        <taxon>Endopterygota</taxon>
        <taxon>Diptera</taxon>
        <taxon>Nematocera</taxon>
        <taxon>Culicoidea</taxon>
        <taxon>Culicidae</taxon>
        <taxon>Culicinae</taxon>
        <taxon>Aedini</taxon>
        <taxon>Aedes</taxon>
        <taxon>Stegomyia</taxon>
    </lineage>
</organism>
<evidence type="ECO:0000313" key="7">
    <source>
        <dbReference type="EMBL" id="JAC07339.1"/>
    </source>
</evidence>
<dbReference type="Gene3D" id="1.10.10.1740">
    <property type="entry name" value="Transmembrane protein 14-like"/>
    <property type="match status" value="1"/>
</dbReference>
<sequence>MPADILGFAYAATVAAGGILGYVKAGSVPSLAAGVTFGAILGVGAFLTSQEPPRPLLQVGTSLVLAGMMGARWARSGKFMPPGIVCVLSCAILARGLLYHNRYLPLIGKSD</sequence>
<dbReference type="PANTHER" id="PTHR12668:SF43">
    <property type="entry name" value="TRANSMEMBRANE PROTEIN 14 HOMOLOG"/>
    <property type="match status" value="1"/>
</dbReference>
<reference evidence="8" key="3">
    <citation type="submission" date="2025-05" db="UniProtKB">
        <authorList>
            <consortium name="EnsemblMetazoa"/>
        </authorList>
    </citation>
    <scope>IDENTIFICATION</scope>
    <source>
        <strain evidence="8">Foshan</strain>
    </source>
</reference>
<reference evidence="9" key="2">
    <citation type="journal article" date="2015" name="Proc. Natl. Acad. Sci. U.S.A.">
        <title>Genome sequence of the Asian Tiger mosquito, Aedes albopictus, reveals insights into its biology, genetics, and evolution.</title>
        <authorList>
            <person name="Chen X.G."/>
            <person name="Jiang X."/>
            <person name="Gu J."/>
            <person name="Xu M."/>
            <person name="Wu Y."/>
            <person name="Deng Y."/>
            <person name="Zhang C."/>
            <person name="Bonizzoni M."/>
            <person name="Dermauw W."/>
            <person name="Vontas J."/>
            <person name="Armbruster P."/>
            <person name="Huang X."/>
            <person name="Yang Y."/>
            <person name="Zhang H."/>
            <person name="He W."/>
            <person name="Peng H."/>
            <person name="Liu Y."/>
            <person name="Wu K."/>
            <person name="Chen J."/>
            <person name="Lirakis M."/>
            <person name="Topalis P."/>
            <person name="Van Leeuwen T."/>
            <person name="Hall A.B."/>
            <person name="Jiang X."/>
            <person name="Thorpe C."/>
            <person name="Mueller R.L."/>
            <person name="Sun C."/>
            <person name="Waterhouse R.M."/>
            <person name="Yan G."/>
            <person name="Tu Z.J."/>
            <person name="Fang X."/>
            <person name="James A.A."/>
        </authorList>
    </citation>
    <scope>NUCLEOTIDE SEQUENCE [LARGE SCALE GENOMIC DNA]</scope>
    <source>
        <strain evidence="9">Foshan</strain>
    </source>
</reference>
<dbReference type="Proteomes" id="UP000069940">
    <property type="component" value="Unassembled WGS sequence"/>
</dbReference>
<dbReference type="EMBL" id="GAPW01006260">
    <property type="protein sequence ID" value="JAC07338.1"/>
    <property type="molecule type" value="mRNA"/>
</dbReference>
<evidence type="ECO:0000256" key="3">
    <source>
        <dbReference type="ARBA" id="ARBA00022692"/>
    </source>
</evidence>